<dbReference type="AlphaFoldDB" id="A0A1T4WHG3"/>
<dbReference type="CDD" id="cd05260">
    <property type="entry name" value="GDP_MD_SDR_e"/>
    <property type="match status" value="1"/>
</dbReference>
<organism evidence="2 3">
    <name type="scientific">Caloramator quimbayensis</name>
    <dbReference type="NCBI Taxonomy" id="1147123"/>
    <lineage>
        <taxon>Bacteria</taxon>
        <taxon>Bacillati</taxon>
        <taxon>Bacillota</taxon>
        <taxon>Clostridia</taxon>
        <taxon>Eubacteriales</taxon>
        <taxon>Clostridiaceae</taxon>
        <taxon>Caloramator</taxon>
    </lineage>
</organism>
<dbReference type="Pfam" id="PF16363">
    <property type="entry name" value="GDP_Man_Dehyd"/>
    <property type="match status" value="1"/>
</dbReference>
<dbReference type="STRING" id="1147123.SAMN05443428_101235"/>
<dbReference type="OrthoDB" id="142826at2"/>
<dbReference type="PANTHER" id="PTHR43000">
    <property type="entry name" value="DTDP-D-GLUCOSE 4,6-DEHYDRATASE-RELATED"/>
    <property type="match status" value="1"/>
</dbReference>
<protein>
    <submittedName>
        <fullName evidence="2">GDP-4-dehydro-6-deoxy-D-mannose reductase</fullName>
    </submittedName>
</protein>
<gene>
    <name evidence="2" type="ORF">SAMN05443428_101235</name>
</gene>
<keyword evidence="3" id="KW-1185">Reference proteome</keyword>
<evidence type="ECO:0000259" key="1">
    <source>
        <dbReference type="Pfam" id="PF16363"/>
    </source>
</evidence>
<evidence type="ECO:0000313" key="2">
    <source>
        <dbReference type="EMBL" id="SKA76647.1"/>
    </source>
</evidence>
<proteinExistence type="predicted"/>
<dbReference type="InterPro" id="IPR016040">
    <property type="entry name" value="NAD(P)-bd_dom"/>
</dbReference>
<evidence type="ECO:0000313" key="3">
    <source>
        <dbReference type="Proteomes" id="UP000190105"/>
    </source>
</evidence>
<dbReference type="Proteomes" id="UP000190105">
    <property type="component" value="Unassembled WGS sequence"/>
</dbReference>
<dbReference type="InterPro" id="IPR036291">
    <property type="entry name" value="NAD(P)-bd_dom_sf"/>
</dbReference>
<sequence length="314" mass="35697">MRALITGVNGFVGIYLSEYLIKNGIEVWGTKLPHTSMPHQISSKIIVRDMDIINKENIFEIIKECMPDYIFHLAAQSSVALSWENPQLTININVNGTLNLLDAVRKSNKNIRILLIGSSEEYGIVKSEIISIDEDYPLNPTNPYAVSKMVQEYFALQYINAYKMDIIMVRAFNHIGPGQAPTFVVPDFAKKIAQIEKGLIEPVLFVGNLEAERDFTDVRDIVRAYFDIITAGKSGQVYNVGSNKTYKISYILDLLLSMSNKKIIVKSDPSKMRPLDVPVIRCDNKKLVKLTSWSPQYKIEDTIKDVLNYWRINI</sequence>
<dbReference type="SUPFAM" id="SSF51735">
    <property type="entry name" value="NAD(P)-binding Rossmann-fold domains"/>
    <property type="match status" value="1"/>
</dbReference>
<dbReference type="Gene3D" id="3.40.50.720">
    <property type="entry name" value="NAD(P)-binding Rossmann-like Domain"/>
    <property type="match status" value="1"/>
</dbReference>
<name>A0A1T4WHG3_9CLOT</name>
<dbReference type="Gene3D" id="3.90.25.10">
    <property type="entry name" value="UDP-galactose 4-epimerase, domain 1"/>
    <property type="match status" value="1"/>
</dbReference>
<accession>A0A1T4WHG3</accession>
<dbReference type="EMBL" id="FUYH01000001">
    <property type="protein sequence ID" value="SKA76647.1"/>
    <property type="molecule type" value="Genomic_DNA"/>
</dbReference>
<reference evidence="3" key="1">
    <citation type="submission" date="2017-02" db="EMBL/GenBank/DDBJ databases">
        <authorList>
            <person name="Varghese N."/>
            <person name="Submissions S."/>
        </authorList>
    </citation>
    <scope>NUCLEOTIDE SEQUENCE [LARGE SCALE GENOMIC DNA]</scope>
    <source>
        <strain evidence="3">USBA 833</strain>
    </source>
</reference>
<feature type="domain" description="NAD(P)-binding" evidence="1">
    <location>
        <begin position="4"/>
        <end position="305"/>
    </location>
</feature>